<evidence type="ECO:0000256" key="28">
    <source>
        <dbReference type="ARBA" id="ARBA00023273"/>
    </source>
</evidence>
<dbReference type="GO" id="GO:0008427">
    <property type="term" value="F:calcium-dependent protein kinase inhibitor activity"/>
    <property type="evidence" value="ECO:0007669"/>
    <property type="project" value="Ensembl"/>
</dbReference>
<evidence type="ECO:0000256" key="17">
    <source>
        <dbReference type="ARBA" id="ARBA00022707"/>
    </source>
</evidence>
<dbReference type="GO" id="GO:0090050">
    <property type="term" value="P:positive regulation of cell migration involved in sprouting angiogenesis"/>
    <property type="evidence" value="ECO:0007669"/>
    <property type="project" value="Ensembl"/>
</dbReference>
<dbReference type="GO" id="GO:0030307">
    <property type="term" value="P:positive regulation of cell growth"/>
    <property type="evidence" value="ECO:0007669"/>
    <property type="project" value="Ensembl"/>
</dbReference>
<keyword evidence="35" id="KW-1185">Reference proteome</keyword>
<keyword evidence="26" id="KW-0206">Cytoskeleton</keyword>
<keyword evidence="24" id="KW-0130">Cell adhesion</keyword>
<dbReference type="GO" id="GO:0000287">
    <property type="term" value="F:magnesium ion binding"/>
    <property type="evidence" value="ECO:0007669"/>
    <property type="project" value="TreeGrafter"/>
</dbReference>
<organism evidence="34 35">
    <name type="scientific">Ailuropoda melanoleuca</name>
    <name type="common">Giant panda</name>
    <dbReference type="NCBI Taxonomy" id="9646"/>
    <lineage>
        <taxon>Eukaryota</taxon>
        <taxon>Metazoa</taxon>
        <taxon>Chordata</taxon>
        <taxon>Craniata</taxon>
        <taxon>Vertebrata</taxon>
        <taxon>Euteleostomi</taxon>
        <taxon>Mammalia</taxon>
        <taxon>Eutheria</taxon>
        <taxon>Laurasiatheria</taxon>
        <taxon>Carnivora</taxon>
        <taxon>Caniformia</taxon>
        <taxon>Ursidae</taxon>
        <taxon>Ailuropoda</taxon>
    </lineage>
</organism>
<evidence type="ECO:0000256" key="21">
    <source>
        <dbReference type="ARBA" id="ARBA00022837"/>
    </source>
</evidence>
<evidence type="ECO:0000256" key="11">
    <source>
        <dbReference type="ARBA" id="ARBA00004635"/>
    </source>
</evidence>
<gene>
    <name evidence="34" type="primary">CIB1</name>
</gene>
<dbReference type="GO" id="GO:0044325">
    <property type="term" value="F:transmembrane transporter binding"/>
    <property type="evidence" value="ECO:0007669"/>
    <property type="project" value="Ensembl"/>
</dbReference>
<keyword evidence="27" id="KW-0539">Nucleus</keyword>
<evidence type="ECO:0000256" key="7">
    <source>
        <dbReference type="ARBA" id="ARBA00004510"/>
    </source>
</evidence>
<keyword evidence="13" id="KW-0963">Cytoplasm</keyword>
<keyword evidence="21" id="KW-0106">Calcium</keyword>
<dbReference type="GO" id="GO:0001954">
    <property type="term" value="P:positive regulation of cell-matrix adhesion"/>
    <property type="evidence" value="ECO:0007669"/>
    <property type="project" value="Ensembl"/>
</dbReference>
<evidence type="ECO:0000256" key="14">
    <source>
        <dbReference type="ARBA" id="ARBA00022618"/>
    </source>
</evidence>
<evidence type="ECO:0000313" key="34">
    <source>
        <dbReference type="Ensembl" id="ENSAMEP00000030242.1"/>
    </source>
</evidence>
<evidence type="ECO:0000256" key="5">
    <source>
        <dbReference type="ARBA" id="ARBA00004484"/>
    </source>
</evidence>
<dbReference type="GO" id="GO:0043066">
    <property type="term" value="P:negative regulation of apoptotic process"/>
    <property type="evidence" value="ECO:0007669"/>
    <property type="project" value="Ensembl"/>
</dbReference>
<dbReference type="GO" id="GO:0008285">
    <property type="term" value="P:negative regulation of cell population proliferation"/>
    <property type="evidence" value="ECO:0007669"/>
    <property type="project" value="Ensembl"/>
</dbReference>
<keyword evidence="25" id="KW-0472">Membrane</keyword>
<keyword evidence="14" id="KW-0132">Cell division</keyword>
<dbReference type="GO" id="GO:0043204">
    <property type="term" value="C:perikaryon"/>
    <property type="evidence" value="ECO:0007669"/>
    <property type="project" value="UniProtKB-SubCell"/>
</dbReference>
<dbReference type="GO" id="GO:0042383">
    <property type="term" value="C:sarcolemma"/>
    <property type="evidence" value="ECO:0007669"/>
    <property type="project" value="UniProtKB-SubCell"/>
</dbReference>
<reference evidence="34 35" key="1">
    <citation type="journal article" date="2010" name="Nature">
        <title>The sequence and de novo assembly of the giant panda genome.</title>
        <authorList>
            <person name="Li R."/>
            <person name="Fan W."/>
            <person name="Tian G."/>
            <person name="Zhu H."/>
            <person name="He L."/>
            <person name="Cai J."/>
            <person name="Huang Q."/>
            <person name="Cai Q."/>
            <person name="Li B."/>
            <person name="Bai Y."/>
            <person name="Zhang Z."/>
            <person name="Zhang Y."/>
            <person name="Wang W."/>
            <person name="Li J."/>
            <person name="Wei F."/>
            <person name="Li H."/>
            <person name="Jian M."/>
            <person name="Li J."/>
            <person name="Zhang Z."/>
            <person name="Nielsen R."/>
            <person name="Li D."/>
            <person name="Gu W."/>
            <person name="Yang Z."/>
            <person name="Xuan Z."/>
            <person name="Ryder O.A."/>
            <person name="Leung F.C."/>
            <person name="Zhou Y."/>
            <person name="Cao J."/>
            <person name="Sun X."/>
            <person name="Fu Y."/>
            <person name="Fang X."/>
            <person name="Guo X."/>
            <person name="Wang B."/>
            <person name="Hou R."/>
            <person name="Shen F."/>
            <person name="Mu B."/>
            <person name="Ni P."/>
            <person name="Lin R."/>
            <person name="Qian W."/>
            <person name="Wang G."/>
            <person name="Yu C."/>
            <person name="Nie W."/>
            <person name="Wang J."/>
            <person name="Wu Z."/>
            <person name="Liang H."/>
            <person name="Min J."/>
            <person name="Wu Q."/>
            <person name="Cheng S."/>
            <person name="Ruan J."/>
            <person name="Wang M."/>
            <person name="Shi Z."/>
            <person name="Wen M."/>
            <person name="Liu B."/>
            <person name="Ren X."/>
            <person name="Zheng H."/>
            <person name="Dong D."/>
            <person name="Cook K."/>
            <person name="Shan G."/>
            <person name="Zhang H."/>
            <person name="Kosiol C."/>
            <person name="Xie X."/>
            <person name="Lu Z."/>
            <person name="Zheng H."/>
            <person name="Li Y."/>
            <person name="Steiner C.C."/>
            <person name="Lam T.T."/>
            <person name="Lin S."/>
            <person name="Zhang Q."/>
            <person name="Li G."/>
            <person name="Tian J."/>
            <person name="Gong T."/>
            <person name="Liu H."/>
            <person name="Zhang D."/>
            <person name="Fang L."/>
            <person name="Ye C."/>
            <person name="Zhang J."/>
            <person name="Hu W."/>
            <person name="Xu A."/>
            <person name="Ren Y."/>
            <person name="Zhang G."/>
            <person name="Bruford M.W."/>
            <person name="Li Q."/>
            <person name="Ma L."/>
            <person name="Guo Y."/>
            <person name="An N."/>
            <person name="Hu Y."/>
            <person name="Zheng Y."/>
            <person name="Shi Y."/>
            <person name="Li Z."/>
            <person name="Liu Q."/>
            <person name="Chen Y."/>
            <person name="Zhao J."/>
            <person name="Qu N."/>
            <person name="Zhao S."/>
            <person name="Tian F."/>
            <person name="Wang X."/>
            <person name="Wang H."/>
            <person name="Xu L."/>
            <person name="Liu X."/>
            <person name="Vinar T."/>
            <person name="Wang Y."/>
            <person name="Lam T.W."/>
            <person name="Yiu S.M."/>
            <person name="Liu S."/>
            <person name="Zhang H."/>
            <person name="Li D."/>
            <person name="Huang Y."/>
            <person name="Wang X."/>
            <person name="Yang G."/>
            <person name="Jiang Z."/>
            <person name="Wang J."/>
            <person name="Qin N."/>
            <person name="Li L."/>
            <person name="Li J."/>
            <person name="Bolund L."/>
            <person name="Kristiansen K."/>
            <person name="Wong G.K."/>
            <person name="Olson M."/>
            <person name="Zhang X."/>
            <person name="Li S."/>
            <person name="Yang H."/>
            <person name="Wang J."/>
            <person name="Wang J."/>
        </authorList>
    </citation>
    <scope>NUCLEOTIDE SEQUENCE [LARGE SCALE GENOMIC DNA]</scope>
</reference>
<dbReference type="GO" id="GO:0007113">
    <property type="term" value="P:endomitotic cell cycle"/>
    <property type="evidence" value="ECO:0007669"/>
    <property type="project" value="Ensembl"/>
</dbReference>
<dbReference type="GO" id="GO:0016324">
    <property type="term" value="C:apical plasma membrane"/>
    <property type="evidence" value="ECO:0007669"/>
    <property type="project" value="UniProtKB-SubCell"/>
</dbReference>
<evidence type="ECO:0000256" key="19">
    <source>
        <dbReference type="ARBA" id="ARBA00022737"/>
    </source>
</evidence>
<evidence type="ECO:0000256" key="9">
    <source>
        <dbReference type="ARBA" id="ARBA00004624"/>
    </source>
</evidence>
<dbReference type="InterPro" id="IPR002048">
    <property type="entry name" value="EF_hand_dom"/>
</dbReference>
<keyword evidence="22" id="KW-0460">Magnesium</keyword>
<keyword evidence="30" id="KW-0131">Cell cycle</keyword>
<keyword evidence="19" id="KW-0677">Repeat</keyword>
<protein>
    <recommendedName>
        <fullName evidence="31">Calcium and integrin-binding protein 1</fullName>
    </recommendedName>
    <alternativeName>
        <fullName evidence="32">Calmyrin</fullName>
    </alternativeName>
</protein>
<evidence type="ECO:0000256" key="4">
    <source>
        <dbReference type="ARBA" id="ARBA00004300"/>
    </source>
</evidence>
<dbReference type="GO" id="GO:0032433">
    <property type="term" value="C:filopodium tip"/>
    <property type="evidence" value="ECO:0007669"/>
    <property type="project" value="UniProtKB-SubCell"/>
</dbReference>
<dbReference type="PANTHER" id="PTHR45791">
    <property type="entry name" value="CALCIUM AND INTEGRIN BINDING FAMILY MEMBER 2"/>
    <property type="match status" value="1"/>
</dbReference>
<dbReference type="SUPFAM" id="SSF47473">
    <property type="entry name" value="EF-hand"/>
    <property type="match status" value="2"/>
</dbReference>
<dbReference type="GO" id="GO:0006915">
    <property type="term" value="P:apoptotic process"/>
    <property type="evidence" value="ECO:0007669"/>
    <property type="project" value="UniProtKB-KW"/>
</dbReference>
<dbReference type="GO" id="GO:0045653">
    <property type="term" value="P:negative regulation of megakaryocyte differentiation"/>
    <property type="evidence" value="ECO:0007669"/>
    <property type="project" value="Ensembl"/>
</dbReference>
<keyword evidence="12" id="KW-1003">Cell membrane</keyword>
<dbReference type="GO" id="GO:0048471">
    <property type="term" value="C:perinuclear region of cytoplasm"/>
    <property type="evidence" value="ECO:0007669"/>
    <property type="project" value="UniProtKB-SubCell"/>
</dbReference>
<dbReference type="GO" id="GO:0030220">
    <property type="term" value="P:platelet formation"/>
    <property type="evidence" value="ECO:0007669"/>
    <property type="project" value="Ensembl"/>
</dbReference>
<evidence type="ECO:0000256" key="31">
    <source>
        <dbReference type="ARBA" id="ARBA00040936"/>
    </source>
</evidence>
<evidence type="ECO:0000313" key="35">
    <source>
        <dbReference type="Proteomes" id="UP000008912"/>
    </source>
</evidence>
<evidence type="ECO:0000256" key="1">
    <source>
        <dbReference type="ARBA" id="ARBA00004123"/>
    </source>
</evidence>
<dbReference type="GeneTree" id="ENSGT00940000158927"/>
<keyword evidence="16" id="KW-0053">Apoptosis</keyword>
<dbReference type="GO" id="GO:0007155">
    <property type="term" value="P:cell adhesion"/>
    <property type="evidence" value="ECO:0007669"/>
    <property type="project" value="UniProtKB-KW"/>
</dbReference>
<evidence type="ECO:0000256" key="22">
    <source>
        <dbReference type="ARBA" id="ARBA00022842"/>
    </source>
</evidence>
<evidence type="ECO:0000259" key="33">
    <source>
        <dbReference type="PROSITE" id="PS50222"/>
    </source>
</evidence>
<dbReference type="PROSITE" id="PS50222">
    <property type="entry name" value="EF_HAND_2"/>
    <property type="match status" value="1"/>
</dbReference>
<dbReference type="GO" id="GO:0006974">
    <property type="term" value="P:DNA damage response"/>
    <property type="evidence" value="ECO:0007669"/>
    <property type="project" value="Ensembl"/>
</dbReference>
<keyword evidence="29" id="KW-0449">Lipoprotein</keyword>
<dbReference type="InterPro" id="IPR011992">
    <property type="entry name" value="EF-hand-dom_pair"/>
</dbReference>
<evidence type="ECO:0000256" key="25">
    <source>
        <dbReference type="ARBA" id="ARBA00023136"/>
    </source>
</evidence>
<keyword evidence="23" id="KW-0744">Spermatogenesis</keyword>
<dbReference type="GO" id="GO:0005813">
    <property type="term" value="C:centrosome"/>
    <property type="evidence" value="ECO:0007669"/>
    <property type="project" value="UniProtKB-SubCell"/>
</dbReference>
<evidence type="ECO:0000256" key="6">
    <source>
        <dbReference type="ARBA" id="ARBA00004495"/>
    </source>
</evidence>
<dbReference type="GO" id="GO:0051898">
    <property type="term" value="P:negative regulation of phosphatidylinositol 3-kinase/protein kinase B signal transduction"/>
    <property type="evidence" value="ECO:0007669"/>
    <property type="project" value="Ensembl"/>
</dbReference>
<keyword evidence="18" id="KW-0479">Metal-binding</keyword>
<dbReference type="GO" id="GO:0001525">
    <property type="term" value="P:angiogenesis"/>
    <property type="evidence" value="ECO:0007669"/>
    <property type="project" value="UniProtKB-KW"/>
</dbReference>
<evidence type="ECO:0000256" key="8">
    <source>
        <dbReference type="ARBA" id="ARBA00004556"/>
    </source>
</evidence>
<evidence type="ECO:0000256" key="10">
    <source>
        <dbReference type="ARBA" id="ARBA00004632"/>
    </source>
</evidence>
<evidence type="ECO:0000256" key="23">
    <source>
        <dbReference type="ARBA" id="ARBA00022871"/>
    </source>
</evidence>
<evidence type="ECO:0000256" key="15">
    <source>
        <dbReference type="ARBA" id="ARBA00022657"/>
    </source>
</evidence>
<sequence length="289" mass="32158">MGGSGSRLSKELLAEYQDLTFLTKQEILLAHRRFCELLPPEHRSVEQSLQIRVSLEQILSLPELKANPFKERIGRVFSTSPARDSLSFEDFLDLLSVFSDTATPDIKSHYAFRIFGESQEQPGGTRPVLTQSWWRCAAREPGLLWSLGAHPDHILSGFLCLSLDFDDDGTLNREDLSHLVNCLTGQGEDTRLSASEMKQLIDNVSSQAGSESGREGLGLGLKLSLPQILEESDIDRDGTINLSEFQHVISRSPDFARYDGSSPPAFWFPLGPHLLHPSLGCRDGRRQPG</sequence>
<dbReference type="FunFam" id="1.10.238.10:FF:000079">
    <property type="entry name" value="Calcium and integrin-binding family member 2"/>
    <property type="match status" value="1"/>
</dbReference>
<dbReference type="GO" id="GO:0030426">
    <property type="term" value="C:growth cone"/>
    <property type="evidence" value="ECO:0007669"/>
    <property type="project" value="UniProtKB-SubCell"/>
</dbReference>
<keyword evidence="28" id="KW-0966">Cell projection</keyword>
<evidence type="ECO:0000256" key="30">
    <source>
        <dbReference type="ARBA" id="ARBA00023306"/>
    </source>
</evidence>
<keyword evidence="17" id="KW-0519">Myristate</keyword>
<dbReference type="PANTHER" id="PTHR45791:SF3">
    <property type="entry name" value="CALCIUM AND INTEGRIN-BINDING PROTEIN 1"/>
    <property type="match status" value="1"/>
</dbReference>
<dbReference type="GO" id="GO:0038163">
    <property type="term" value="P:thrombopoietin-mediated signaling pathway"/>
    <property type="evidence" value="ECO:0007669"/>
    <property type="project" value="Ensembl"/>
</dbReference>
<dbReference type="GO" id="GO:0051301">
    <property type="term" value="P:cell division"/>
    <property type="evidence" value="ECO:0007669"/>
    <property type="project" value="UniProtKB-KW"/>
</dbReference>
<dbReference type="InterPro" id="IPR018247">
    <property type="entry name" value="EF_Hand_1_Ca_BS"/>
</dbReference>
<dbReference type="GO" id="GO:0071356">
    <property type="term" value="P:cellular response to tumor necrosis factor"/>
    <property type="evidence" value="ECO:0007669"/>
    <property type="project" value="Ensembl"/>
</dbReference>
<dbReference type="Proteomes" id="UP000008912">
    <property type="component" value="Unassembled WGS sequence"/>
</dbReference>
<evidence type="ECO:0000256" key="16">
    <source>
        <dbReference type="ARBA" id="ARBA00022703"/>
    </source>
</evidence>
<feature type="domain" description="EF-hand" evidence="33">
    <location>
        <begin position="220"/>
        <end position="255"/>
    </location>
</feature>
<keyword evidence="20" id="KW-0221">Differentiation</keyword>
<dbReference type="GO" id="GO:0031122">
    <property type="term" value="P:cytoplasmic microtubule organization"/>
    <property type="evidence" value="ECO:0007669"/>
    <property type="project" value="Ensembl"/>
</dbReference>
<dbReference type="Gene3D" id="1.10.238.10">
    <property type="entry name" value="EF-hand"/>
    <property type="match status" value="2"/>
</dbReference>
<dbReference type="AlphaFoldDB" id="A0A7N5JTT8"/>
<dbReference type="GO" id="GO:0070886">
    <property type="term" value="P:positive regulation of calcineurin-NFAT signaling cascade"/>
    <property type="evidence" value="ECO:0007669"/>
    <property type="project" value="Ensembl"/>
</dbReference>
<dbReference type="GO" id="GO:0032587">
    <property type="term" value="C:ruffle membrane"/>
    <property type="evidence" value="ECO:0007669"/>
    <property type="project" value="UniProtKB-SubCell"/>
</dbReference>
<evidence type="ECO:0000256" key="3">
    <source>
        <dbReference type="ARBA" id="ARBA00004221"/>
    </source>
</evidence>
<dbReference type="GO" id="GO:1903078">
    <property type="term" value="P:positive regulation of protein localization to plasma membrane"/>
    <property type="evidence" value="ECO:0007669"/>
    <property type="project" value="Ensembl"/>
</dbReference>
<dbReference type="GO" id="GO:1900026">
    <property type="term" value="P:positive regulation of substrate adhesion-dependent cell spreading"/>
    <property type="evidence" value="ECO:0007669"/>
    <property type="project" value="Ensembl"/>
</dbReference>
<comment type="subcellular location">
    <subcellularLocation>
        <location evidence="3">Apical cell membrane</location>
    </subcellularLocation>
    <subcellularLocation>
        <location evidence="2">Cell membrane</location>
        <location evidence="2">Sarcolemma</location>
    </subcellularLocation>
    <subcellularLocation>
        <location evidence="6">Cell projection</location>
        <location evidence="6">Filopodium tip</location>
    </subcellularLocation>
    <subcellularLocation>
        <location evidence="9">Cell projection</location>
        <location evidence="9">Growth cone</location>
    </subcellularLocation>
    <subcellularLocation>
        <location evidence="7">Cell projection</location>
        <location evidence="7">Lamellipodium</location>
    </subcellularLocation>
    <subcellularLocation>
        <location evidence="10">Cell projection</location>
        <location evidence="10">Ruffle membrane</location>
    </subcellularLocation>
    <subcellularLocation>
        <location evidence="4">Cytoplasm</location>
        <location evidence="4">Cytoskeleton</location>
        <location evidence="4">Microtubule organizing center</location>
        <location evidence="4">Centrosome</location>
    </subcellularLocation>
    <subcellularLocation>
        <location evidence="8">Cytoplasm</location>
        <location evidence="8">Perinuclear region</location>
    </subcellularLocation>
    <subcellularLocation>
        <location evidence="11">Membrane</location>
        <topology evidence="11">Lipid-anchor</topology>
    </subcellularLocation>
    <subcellularLocation>
        <location evidence="1">Nucleus</location>
    </subcellularLocation>
    <subcellularLocation>
        <location evidence="5">Perikaryon</location>
    </subcellularLocation>
</comment>
<dbReference type="GO" id="GO:0016604">
    <property type="term" value="C:nuclear body"/>
    <property type="evidence" value="ECO:0007669"/>
    <property type="project" value="Ensembl"/>
</dbReference>
<dbReference type="GO" id="GO:0005509">
    <property type="term" value="F:calcium ion binding"/>
    <property type="evidence" value="ECO:0007669"/>
    <property type="project" value="Ensembl"/>
</dbReference>
<name>A0A7N5JTT8_AILME</name>
<evidence type="ECO:0000256" key="24">
    <source>
        <dbReference type="ARBA" id="ARBA00022889"/>
    </source>
</evidence>
<proteinExistence type="predicted"/>
<dbReference type="Ensembl" id="ENSAMET00000049153.1">
    <property type="protein sequence ID" value="ENSAMEP00000030242.1"/>
    <property type="gene ID" value="ENSAMEG00000013551.2"/>
</dbReference>
<accession>A0A7N5JTT8</accession>
<dbReference type="GO" id="GO:0090314">
    <property type="term" value="P:positive regulation of protein targeting to membrane"/>
    <property type="evidence" value="ECO:0007669"/>
    <property type="project" value="Ensembl"/>
</dbReference>
<dbReference type="GO" id="GO:0043495">
    <property type="term" value="F:protein-membrane adaptor activity"/>
    <property type="evidence" value="ECO:0007669"/>
    <property type="project" value="Ensembl"/>
</dbReference>
<dbReference type="GO" id="GO:0031267">
    <property type="term" value="F:small GTPase binding"/>
    <property type="evidence" value="ECO:0007669"/>
    <property type="project" value="Ensembl"/>
</dbReference>
<keyword evidence="15" id="KW-0037">Angiogenesis</keyword>
<dbReference type="GO" id="GO:0010977">
    <property type="term" value="P:negative regulation of neuron projection development"/>
    <property type="evidence" value="ECO:0007669"/>
    <property type="project" value="Ensembl"/>
</dbReference>
<dbReference type="InterPro" id="IPR051433">
    <property type="entry name" value="CIBP"/>
</dbReference>
<evidence type="ECO:0000256" key="20">
    <source>
        <dbReference type="ARBA" id="ARBA00022782"/>
    </source>
</evidence>
<dbReference type="GO" id="GO:0007286">
    <property type="term" value="P:spermatid development"/>
    <property type="evidence" value="ECO:0007669"/>
    <property type="project" value="Ensembl"/>
</dbReference>
<dbReference type="GO" id="GO:0007026">
    <property type="term" value="P:negative regulation of microtubule depolymerization"/>
    <property type="evidence" value="ECO:0007669"/>
    <property type="project" value="Ensembl"/>
</dbReference>
<evidence type="ECO:0000256" key="29">
    <source>
        <dbReference type="ARBA" id="ARBA00023288"/>
    </source>
</evidence>
<evidence type="ECO:0000256" key="32">
    <source>
        <dbReference type="ARBA" id="ARBA00041782"/>
    </source>
</evidence>
<dbReference type="GO" id="GO:0005783">
    <property type="term" value="C:endoplasmic reticulum"/>
    <property type="evidence" value="ECO:0007669"/>
    <property type="project" value="Ensembl"/>
</dbReference>
<evidence type="ECO:0000256" key="12">
    <source>
        <dbReference type="ARBA" id="ARBA00022475"/>
    </source>
</evidence>
<evidence type="ECO:0000256" key="2">
    <source>
        <dbReference type="ARBA" id="ARBA00004135"/>
    </source>
</evidence>
<dbReference type="GO" id="GO:0030027">
    <property type="term" value="C:lamellipodium"/>
    <property type="evidence" value="ECO:0007669"/>
    <property type="project" value="UniProtKB-SubCell"/>
</dbReference>
<dbReference type="GO" id="GO:0002931">
    <property type="term" value="P:response to ischemia"/>
    <property type="evidence" value="ECO:0007669"/>
    <property type="project" value="Ensembl"/>
</dbReference>
<dbReference type="GO" id="GO:0051302">
    <property type="term" value="P:regulation of cell division"/>
    <property type="evidence" value="ECO:0007669"/>
    <property type="project" value="Ensembl"/>
</dbReference>
<evidence type="ECO:0000256" key="27">
    <source>
        <dbReference type="ARBA" id="ARBA00023242"/>
    </source>
</evidence>
<evidence type="ECO:0000256" key="26">
    <source>
        <dbReference type="ARBA" id="ARBA00023212"/>
    </source>
</evidence>
<dbReference type="InParanoid" id="A0A7N5JTT8"/>
<evidence type="ECO:0000256" key="13">
    <source>
        <dbReference type="ARBA" id="ARBA00022490"/>
    </source>
</evidence>
<dbReference type="GO" id="GO:1990090">
    <property type="term" value="P:cellular response to nerve growth factor stimulus"/>
    <property type="evidence" value="ECO:0007669"/>
    <property type="project" value="Ensembl"/>
</dbReference>
<reference evidence="34" key="2">
    <citation type="submission" date="2025-08" db="UniProtKB">
        <authorList>
            <consortium name="Ensembl"/>
        </authorList>
    </citation>
    <scope>IDENTIFICATION</scope>
</reference>
<dbReference type="GO" id="GO:2000256">
    <property type="term" value="P:positive regulation of male germ cell proliferation"/>
    <property type="evidence" value="ECO:0007669"/>
    <property type="project" value="Ensembl"/>
</dbReference>
<dbReference type="GO" id="GO:0070374">
    <property type="term" value="P:positive regulation of ERK1 and ERK2 cascade"/>
    <property type="evidence" value="ECO:0007669"/>
    <property type="project" value="Ensembl"/>
</dbReference>
<dbReference type="PROSITE" id="PS00018">
    <property type="entry name" value="EF_HAND_1"/>
    <property type="match status" value="2"/>
</dbReference>
<reference evidence="34" key="3">
    <citation type="submission" date="2025-09" db="UniProtKB">
        <authorList>
            <consortium name="Ensembl"/>
        </authorList>
    </citation>
    <scope>IDENTIFICATION</scope>
</reference>
<evidence type="ECO:0000256" key="18">
    <source>
        <dbReference type="ARBA" id="ARBA00022723"/>
    </source>
</evidence>
<dbReference type="GO" id="GO:0033630">
    <property type="term" value="P:positive regulation of cell adhesion mediated by integrin"/>
    <property type="evidence" value="ECO:0007669"/>
    <property type="project" value="Ensembl"/>
</dbReference>